<keyword evidence="3" id="KW-0472">Membrane</keyword>
<dbReference type="GO" id="GO:0008081">
    <property type="term" value="F:phosphoric diester hydrolase activity"/>
    <property type="evidence" value="ECO:0007669"/>
    <property type="project" value="TreeGrafter"/>
</dbReference>
<dbReference type="GO" id="GO:0004309">
    <property type="term" value="F:exopolyphosphatase activity"/>
    <property type="evidence" value="ECO:0007669"/>
    <property type="project" value="TreeGrafter"/>
</dbReference>
<comment type="caution">
    <text evidence="5">The sequence shown here is derived from an EMBL/GenBank/DDBJ whole genome shotgun (WGS) entry which is preliminary data.</text>
</comment>
<dbReference type="PANTHER" id="PTHR10340">
    <property type="entry name" value="SPHINGOMYELIN PHOSPHODIESTERASE"/>
    <property type="match status" value="1"/>
</dbReference>
<dbReference type="GO" id="GO:0000298">
    <property type="term" value="F:endopolyphosphatase activity"/>
    <property type="evidence" value="ECO:0007669"/>
    <property type="project" value="TreeGrafter"/>
</dbReference>
<dbReference type="Gene3D" id="3.60.21.10">
    <property type="match status" value="1"/>
</dbReference>
<keyword evidence="6" id="KW-1185">Reference proteome</keyword>
<dbReference type="PANTHER" id="PTHR10340:SF55">
    <property type="entry name" value="ENDOPOLYPHOSPHATASE"/>
    <property type="match status" value="1"/>
</dbReference>
<dbReference type="EMBL" id="JAEPRA010000004">
    <property type="protein sequence ID" value="KAG2186660.1"/>
    <property type="molecule type" value="Genomic_DNA"/>
</dbReference>
<evidence type="ECO:0000256" key="2">
    <source>
        <dbReference type="ARBA" id="ARBA00023180"/>
    </source>
</evidence>
<dbReference type="GO" id="GO:0000324">
    <property type="term" value="C:fungal-type vacuole"/>
    <property type="evidence" value="ECO:0007669"/>
    <property type="project" value="TreeGrafter"/>
</dbReference>
<keyword evidence="3" id="KW-1133">Transmembrane helix</keyword>
<dbReference type="InterPro" id="IPR029052">
    <property type="entry name" value="Metallo-depent_PP-like"/>
</dbReference>
<feature type="transmembrane region" description="Helical" evidence="3">
    <location>
        <begin position="9"/>
        <end position="31"/>
    </location>
</feature>
<dbReference type="Proteomes" id="UP000612746">
    <property type="component" value="Unassembled WGS sequence"/>
</dbReference>
<evidence type="ECO:0000313" key="5">
    <source>
        <dbReference type="EMBL" id="KAG2186660.1"/>
    </source>
</evidence>
<proteinExistence type="predicted"/>
<protein>
    <recommendedName>
        <fullName evidence="4">Calcineurin-like phosphoesterase domain-containing protein</fullName>
    </recommendedName>
</protein>
<evidence type="ECO:0000256" key="1">
    <source>
        <dbReference type="ARBA" id="ARBA00022801"/>
    </source>
</evidence>
<name>A0A8H7Q7C8_9FUNG</name>
<dbReference type="InterPro" id="IPR004843">
    <property type="entry name" value="Calcineurin-like_PHP"/>
</dbReference>
<accession>A0A8H7Q7C8</accession>
<gene>
    <name evidence="5" type="ORF">INT44_002884</name>
</gene>
<dbReference type="OrthoDB" id="348678at2759"/>
<sequence>MLVTKRSSVIAISTSAMLAYLLLHLTMLSYLRHTLDFSYYDNANVEESHKQSKFLHITDLHVDPFYITGSKINTACHQQEKKSKNPDKGAGPLGDRACDAPVGLAMATLNWIKDHHEDEIDFVVWTGDSARHDSDSSLRRTKEEIYDVNKNMSLLMYNTFSQSSSASKKAIPIIPTFGNNDIYPHNILYGGSKGKRVFEKFLDIWKPFIPKDQTETFLTGGYFAVDVVPNHLKVISLNTMYFYNSNAAVDSCSKRSSPGHQQLKWLRDRLRQAKKEETKVILIGHVPPIPKAYYSSCYRQYSKLALKYDDVISGHLYGHLNMDHFLILGDGDTTKRDNDEAAVLADDDIISVKRNIPKYLKALRDSYRSVNYVNDGKAHHAVINISPSVIPEMNPTFRIFRYEADEKASTFGDLMGYTQWFTNLTHWNTHQPTLQGGKEVLSSMKGHKDNNNDDNAIVPYLEYEVEYDTLKDYKMEDLSTDSWLSLARDLGGEGHTSEELWNNYTYRMFVQSKD</sequence>
<dbReference type="SUPFAM" id="SSF56300">
    <property type="entry name" value="Metallo-dependent phosphatases"/>
    <property type="match status" value="1"/>
</dbReference>
<dbReference type="GO" id="GO:0006798">
    <property type="term" value="P:polyphosphate catabolic process"/>
    <property type="evidence" value="ECO:0007669"/>
    <property type="project" value="TreeGrafter"/>
</dbReference>
<evidence type="ECO:0000259" key="4">
    <source>
        <dbReference type="Pfam" id="PF00149"/>
    </source>
</evidence>
<feature type="non-terminal residue" evidence="5">
    <location>
        <position position="1"/>
    </location>
</feature>
<reference evidence="5" key="1">
    <citation type="submission" date="2020-12" db="EMBL/GenBank/DDBJ databases">
        <title>Metabolic potential, ecology and presence of endohyphal bacteria is reflected in genomic diversity of Mucoromycotina.</title>
        <authorList>
            <person name="Muszewska A."/>
            <person name="Okrasinska A."/>
            <person name="Steczkiewicz K."/>
            <person name="Drgas O."/>
            <person name="Orlowska M."/>
            <person name="Perlinska-Lenart U."/>
            <person name="Aleksandrzak-Piekarczyk T."/>
            <person name="Szatraj K."/>
            <person name="Zielenkiewicz U."/>
            <person name="Pilsyk S."/>
            <person name="Malc E."/>
            <person name="Mieczkowski P."/>
            <person name="Kruszewska J.S."/>
            <person name="Biernat P."/>
            <person name="Pawlowska J."/>
        </authorList>
    </citation>
    <scope>NUCLEOTIDE SEQUENCE</scope>
    <source>
        <strain evidence="5">WA0000051536</strain>
    </source>
</reference>
<keyword evidence="1" id="KW-0378">Hydrolase</keyword>
<dbReference type="Pfam" id="PF00149">
    <property type="entry name" value="Metallophos"/>
    <property type="match status" value="1"/>
</dbReference>
<keyword evidence="2" id="KW-0325">Glycoprotein</keyword>
<evidence type="ECO:0000313" key="6">
    <source>
        <dbReference type="Proteomes" id="UP000612746"/>
    </source>
</evidence>
<dbReference type="GO" id="GO:0005615">
    <property type="term" value="C:extracellular space"/>
    <property type="evidence" value="ECO:0007669"/>
    <property type="project" value="TreeGrafter"/>
</dbReference>
<organism evidence="5 6">
    <name type="scientific">Umbelopsis vinacea</name>
    <dbReference type="NCBI Taxonomy" id="44442"/>
    <lineage>
        <taxon>Eukaryota</taxon>
        <taxon>Fungi</taxon>
        <taxon>Fungi incertae sedis</taxon>
        <taxon>Mucoromycota</taxon>
        <taxon>Mucoromycotina</taxon>
        <taxon>Umbelopsidomycetes</taxon>
        <taxon>Umbelopsidales</taxon>
        <taxon>Umbelopsidaceae</taxon>
        <taxon>Umbelopsis</taxon>
    </lineage>
</organism>
<feature type="domain" description="Calcineurin-like phosphoesterase" evidence="4">
    <location>
        <begin position="53"/>
        <end position="316"/>
    </location>
</feature>
<dbReference type="CDD" id="cd00842">
    <property type="entry name" value="MPP_ASMase"/>
    <property type="match status" value="1"/>
</dbReference>
<evidence type="ECO:0000256" key="3">
    <source>
        <dbReference type="SAM" id="Phobius"/>
    </source>
</evidence>
<dbReference type="InterPro" id="IPR041805">
    <property type="entry name" value="ASMase/PPN1_MPP"/>
</dbReference>
<keyword evidence="3" id="KW-0812">Transmembrane</keyword>
<dbReference type="AlphaFoldDB" id="A0A8H7Q7C8"/>